<dbReference type="KEGG" id="mai:MICA_281"/>
<evidence type="ECO:0000313" key="2">
    <source>
        <dbReference type="EMBL" id="AEP08626.1"/>
    </source>
</evidence>
<organism evidence="2 3">
    <name type="scientific">Micavibrio aeruginosavorus (strain ARL-13)</name>
    <dbReference type="NCBI Taxonomy" id="856793"/>
    <lineage>
        <taxon>Bacteria</taxon>
        <taxon>Pseudomonadati</taxon>
        <taxon>Bdellovibrionota</taxon>
        <taxon>Bdellovibrionia</taxon>
        <taxon>Bdellovibrionales</taxon>
        <taxon>Pseudobdellovibrionaceae</taxon>
        <taxon>Micavibrio</taxon>
    </lineage>
</organism>
<dbReference type="RefSeq" id="WP_014101849.1">
    <property type="nucleotide sequence ID" value="NC_016026.1"/>
</dbReference>
<feature type="region of interest" description="Disordered" evidence="1">
    <location>
        <begin position="1"/>
        <end position="53"/>
    </location>
</feature>
<dbReference type="AlphaFoldDB" id="G2KQ84"/>
<accession>G2KQ84</accession>
<dbReference type="HOGENOM" id="CLU_982854_0_0_5"/>
<name>G2KQ84_MICAA</name>
<gene>
    <name evidence="2" type="ordered locus">MICA_281</name>
</gene>
<keyword evidence="3" id="KW-1185">Reference proteome</keyword>
<dbReference type="Proteomes" id="UP000009286">
    <property type="component" value="Chromosome"/>
</dbReference>
<dbReference type="EMBL" id="CP002382">
    <property type="protein sequence ID" value="AEP08626.1"/>
    <property type="molecule type" value="Genomic_DNA"/>
</dbReference>
<protein>
    <submittedName>
        <fullName evidence="2">Uncharacterized protein</fullName>
    </submittedName>
</protein>
<proteinExistence type="predicted"/>
<feature type="compositionally biased region" description="Basic residues" evidence="1">
    <location>
        <begin position="8"/>
        <end position="27"/>
    </location>
</feature>
<evidence type="ECO:0000313" key="3">
    <source>
        <dbReference type="Proteomes" id="UP000009286"/>
    </source>
</evidence>
<evidence type="ECO:0000256" key="1">
    <source>
        <dbReference type="SAM" id="MobiDB-lite"/>
    </source>
</evidence>
<reference evidence="2 3" key="1">
    <citation type="journal article" date="2011" name="BMC Genomics">
        <title>Genomic insights into an obligate epibiotic bacterial predator: Micavibrio aeruginosavorus ARL-13.</title>
        <authorList>
            <person name="Wang Z."/>
            <person name="Kadouri D."/>
            <person name="Wu M."/>
        </authorList>
    </citation>
    <scope>NUCLEOTIDE SEQUENCE [LARGE SCALE GENOMIC DNA]</scope>
    <source>
        <strain evidence="2 3">ARL-13</strain>
    </source>
</reference>
<sequence length="283" mass="32503">MSKERKDGKKPRKKVLKPQQKKKRSAKTKPDNKIINDQFGVNPSMINGDAQDGELITDQNGEQKLILPKPTFPSAEEAKAEKLRRQKNKKRMKKPELNLVYGKNPGSTGLSPFEMLLIRIIKTSKHSEPNKQEWDRFREALYAIYGDTNLNAKKPSRAEREYTYDELFRIGRTARMKKPINPVIKDIAQKRIEASGLKPHQAKARLGTIERGLRKAFKAEETFFKNPLFISMFFPPSDEEINAMSAKERSAYMGQQLAYQQLEERIAQNLDAFNTLIAKDHAS</sequence>